<accession>A0A1P8F7N7</accession>
<keyword evidence="2" id="KW-1185">Reference proteome</keyword>
<protein>
    <submittedName>
        <fullName evidence="1">Uncharacterized protein</fullName>
    </submittedName>
</protein>
<dbReference type="AlphaFoldDB" id="A0A1P8F7N7"/>
<reference evidence="2" key="1">
    <citation type="submission" date="2016-11" db="EMBL/GenBank/DDBJ databases">
        <title>Dehalogenimonas formicexedens sp. nov., a chlorinated alkane respiring bacterium isolated from contaminated groundwater.</title>
        <authorList>
            <person name="Key T.A."/>
            <person name="Bowman K.S."/>
            <person name="Lee I."/>
            <person name="Chun J."/>
            <person name="Albuquerque L."/>
            <person name="da Costa M.S."/>
            <person name="Rainey F.A."/>
            <person name="Moe W.M."/>
        </authorList>
    </citation>
    <scope>NUCLEOTIDE SEQUENCE [LARGE SCALE GENOMIC DNA]</scope>
    <source>
        <strain evidence="2">NSZ-14</strain>
    </source>
</reference>
<name>A0A1P8F7N7_9CHLR</name>
<dbReference type="RefSeq" id="WP_076004165.1">
    <property type="nucleotide sequence ID" value="NZ_CP018258.1"/>
</dbReference>
<dbReference type="SUPFAM" id="SSF48239">
    <property type="entry name" value="Terpenoid cyclases/Protein prenyltransferases"/>
    <property type="match status" value="1"/>
</dbReference>
<dbReference type="Proteomes" id="UP000185934">
    <property type="component" value="Chromosome"/>
</dbReference>
<evidence type="ECO:0000313" key="1">
    <source>
        <dbReference type="EMBL" id="APV44487.1"/>
    </source>
</evidence>
<evidence type="ECO:0000313" key="2">
    <source>
        <dbReference type="Proteomes" id="UP000185934"/>
    </source>
</evidence>
<dbReference type="EMBL" id="CP018258">
    <property type="protein sequence ID" value="APV44487.1"/>
    <property type="molecule type" value="Genomic_DNA"/>
</dbReference>
<proteinExistence type="predicted"/>
<sequence length="325" mass="36248">MMKPPIDWLLAGEPWIEYLTRRDLLGQPEADPEVQTSRALMLEDPGVKNLIDEVAGWPGRVIASHKSSSQPFHKLTFLADLGLRASDPGIASLTSKIMAHQSPEGPFLIPLNIPENHGGTGQETWAWALCDAPVLVNALVKFGLAGEPAVQSGISFLTGLARENGWPCAVSRELGDFRGPGRKSDPCPYATLVMLKLLCELDGFRDSTASRQGAESLLSLWAESLGRHPYMFYMGTDFRKLKAPFVWYDLLHVLEVLSRFPWLKNDPRLGQMVSILSAKADTEGRFTAESVWTAWSPWEFGQKKAPSRWLTLLSWRILKRFEADC</sequence>
<gene>
    <name evidence="1" type="ORF">Dform_01154</name>
</gene>
<dbReference type="OrthoDB" id="9790865at2"/>
<dbReference type="STRING" id="1839801.Dform_01154"/>
<dbReference type="InterPro" id="IPR008930">
    <property type="entry name" value="Terpenoid_cyclase/PrenylTrfase"/>
</dbReference>
<dbReference type="KEGG" id="dfo:Dform_01154"/>
<organism evidence="1 2">
    <name type="scientific">Dehalogenimonas formicexedens</name>
    <dbReference type="NCBI Taxonomy" id="1839801"/>
    <lineage>
        <taxon>Bacteria</taxon>
        <taxon>Bacillati</taxon>
        <taxon>Chloroflexota</taxon>
        <taxon>Dehalococcoidia</taxon>
        <taxon>Dehalococcoidales</taxon>
        <taxon>Dehalococcoidaceae</taxon>
        <taxon>Dehalogenimonas</taxon>
    </lineage>
</organism>